<evidence type="ECO:0000256" key="1">
    <source>
        <dbReference type="ARBA" id="ARBA00001139"/>
    </source>
</evidence>
<dbReference type="NCBIfam" id="NF009875">
    <property type="entry name" value="PRK13339.1"/>
    <property type="match status" value="1"/>
</dbReference>
<accession>A0ABU0A0M8</accession>
<keyword evidence="6 8" id="KW-0274">FAD</keyword>
<dbReference type="PANTHER" id="PTHR43104">
    <property type="entry name" value="L-2-HYDROXYGLUTARATE DEHYDROGENASE, MITOCHONDRIAL"/>
    <property type="match status" value="1"/>
</dbReference>
<dbReference type="NCBIfam" id="NF003610">
    <property type="entry name" value="PRK05257.3-1"/>
    <property type="match status" value="1"/>
</dbReference>
<dbReference type="InterPro" id="IPR006231">
    <property type="entry name" value="MQO"/>
</dbReference>
<evidence type="ECO:0000256" key="2">
    <source>
        <dbReference type="ARBA" id="ARBA00001974"/>
    </source>
</evidence>
<dbReference type="NCBIfam" id="NF003606">
    <property type="entry name" value="PRK05257.2-1"/>
    <property type="match status" value="1"/>
</dbReference>
<sequence>MSNRETKTDVILIGAGVMSATLGSLLKELVPEWEIKVFEKLANAGEESSNEWNNAGTGHAALCELNYTVEKQDGSIDISKAININEQFQVSMQFWSYLVNSNLIRNPQDFIMPIPHMSFVQGEKNITFLQNRFKALSNNPLFKGMEYSDNPEKLKEWIPLIMEGRTSNEPIAATKIDSGTDVNFGALTRMLFDHLKDNNVEINYKHSVEDIKRTEDGSWEVKVRNLDSGTVERQTAKFVFIGSGGGSLHLLQKSGIPESKHIGGFPVSGLFMVCNNPFVVEKHHAKVYGKAKVGAPPMSVPHLDTRFIDNKKSLLFGPFAGFSPKFLKYGSMFDLLTSIKPNNVLTMLAAGAKEMSLTKYLIQQVMLTKEQRMEELREFIPDAKSEDWDLVVAGQRVQVIKDTEAGKGTLQFGTEVITAADGSIAALLGASPGASTAVHVMLEVIKKSFPQHMEEWEPKIKEMIPSYGVSLMENPELLQEIHTSTAETLGLKEKELVFT</sequence>
<comment type="similarity">
    <text evidence="8">Belongs to the MQO family.</text>
</comment>
<dbReference type="GO" id="GO:0008924">
    <property type="term" value="F:L-malate dehydrogenase (quinone) activity"/>
    <property type="evidence" value="ECO:0007669"/>
    <property type="project" value="UniProtKB-EC"/>
</dbReference>
<keyword evidence="7 8" id="KW-0560">Oxidoreductase</keyword>
<dbReference type="HAMAP" id="MF_00212">
    <property type="entry name" value="MQO"/>
    <property type="match status" value="1"/>
</dbReference>
<dbReference type="EMBL" id="JAUSUG010000022">
    <property type="protein sequence ID" value="MDQ0257038.1"/>
    <property type="molecule type" value="Genomic_DNA"/>
</dbReference>
<comment type="pathway">
    <text evidence="3 8">Carbohydrate metabolism; tricarboxylic acid cycle; oxaloacetate from (S)-malate (quinone route): step 1/1.</text>
</comment>
<evidence type="ECO:0000256" key="3">
    <source>
        <dbReference type="ARBA" id="ARBA00005012"/>
    </source>
</evidence>
<keyword evidence="4 8" id="KW-0816">Tricarboxylic acid cycle</keyword>
<dbReference type="PANTHER" id="PTHR43104:SF2">
    <property type="entry name" value="L-2-HYDROXYGLUTARATE DEHYDROGENASE, MITOCHONDRIAL"/>
    <property type="match status" value="1"/>
</dbReference>
<evidence type="ECO:0000256" key="7">
    <source>
        <dbReference type="ARBA" id="ARBA00023002"/>
    </source>
</evidence>
<comment type="caution">
    <text evidence="9">The sequence shown here is derived from an EMBL/GenBank/DDBJ whole genome shotgun (WGS) entry which is preliminary data.</text>
</comment>
<reference evidence="9 10" key="1">
    <citation type="submission" date="2023-07" db="EMBL/GenBank/DDBJ databases">
        <title>Genomic Encyclopedia of Type Strains, Phase IV (KMG-IV): sequencing the most valuable type-strain genomes for metagenomic binning, comparative biology and taxonomic classification.</title>
        <authorList>
            <person name="Goeker M."/>
        </authorList>
    </citation>
    <scope>NUCLEOTIDE SEQUENCE [LARGE SCALE GENOMIC DNA]</scope>
    <source>
        <strain evidence="9 10">DSM 9768</strain>
    </source>
</reference>
<dbReference type="Pfam" id="PF06039">
    <property type="entry name" value="Mqo"/>
    <property type="match status" value="1"/>
</dbReference>
<comment type="catalytic activity">
    <reaction evidence="1 8">
        <text>(S)-malate + a quinone = a quinol + oxaloacetate</text>
        <dbReference type="Rhea" id="RHEA:46012"/>
        <dbReference type="ChEBI" id="CHEBI:15589"/>
        <dbReference type="ChEBI" id="CHEBI:16452"/>
        <dbReference type="ChEBI" id="CHEBI:24646"/>
        <dbReference type="ChEBI" id="CHEBI:132124"/>
        <dbReference type="EC" id="1.1.5.4"/>
    </reaction>
</comment>
<dbReference type="NCBIfam" id="NF003605">
    <property type="entry name" value="PRK05257.1-4"/>
    <property type="match status" value="1"/>
</dbReference>
<evidence type="ECO:0000256" key="8">
    <source>
        <dbReference type="HAMAP-Rule" id="MF_00212"/>
    </source>
</evidence>
<evidence type="ECO:0000313" key="10">
    <source>
        <dbReference type="Proteomes" id="UP001230005"/>
    </source>
</evidence>
<keyword evidence="10" id="KW-1185">Reference proteome</keyword>
<evidence type="ECO:0000256" key="6">
    <source>
        <dbReference type="ARBA" id="ARBA00022827"/>
    </source>
</evidence>
<dbReference type="EC" id="1.1.5.4" evidence="8"/>
<dbReference type="InterPro" id="IPR036188">
    <property type="entry name" value="FAD/NAD-bd_sf"/>
</dbReference>
<dbReference type="NCBIfam" id="TIGR01320">
    <property type="entry name" value="mal_quin_oxido"/>
    <property type="match status" value="1"/>
</dbReference>
<keyword evidence="5 8" id="KW-0285">Flavoprotein</keyword>
<comment type="cofactor">
    <cofactor evidence="2 8">
        <name>FAD</name>
        <dbReference type="ChEBI" id="CHEBI:57692"/>
    </cofactor>
</comment>
<evidence type="ECO:0000313" key="9">
    <source>
        <dbReference type="EMBL" id="MDQ0257038.1"/>
    </source>
</evidence>
<proteinExistence type="inferred from homology"/>
<dbReference type="NCBIfam" id="NF003604">
    <property type="entry name" value="PRK05257.1-3"/>
    <property type="match status" value="1"/>
</dbReference>
<protein>
    <recommendedName>
        <fullName evidence="8">Probable malate:quinone oxidoreductase</fullName>
        <ecNumber evidence="8">1.1.5.4</ecNumber>
    </recommendedName>
    <alternativeName>
        <fullName evidence="8">MQO</fullName>
    </alternativeName>
    <alternativeName>
        <fullName evidence="8">Malate dehydrogenase [quinone]</fullName>
    </alternativeName>
</protein>
<dbReference type="RefSeq" id="WP_307330132.1">
    <property type="nucleotide sequence ID" value="NZ_JAUSUG010000022.1"/>
</dbReference>
<evidence type="ECO:0000256" key="5">
    <source>
        <dbReference type="ARBA" id="ARBA00022630"/>
    </source>
</evidence>
<dbReference type="NCBIfam" id="NF003611">
    <property type="entry name" value="PRK05257.3-2"/>
    <property type="match status" value="1"/>
</dbReference>
<evidence type="ECO:0000256" key="4">
    <source>
        <dbReference type="ARBA" id="ARBA00022532"/>
    </source>
</evidence>
<dbReference type="NCBIfam" id="NF003603">
    <property type="entry name" value="PRK05257.1-1"/>
    <property type="match status" value="1"/>
</dbReference>
<gene>
    <name evidence="8" type="primary">mqo</name>
    <name evidence="9" type="ORF">J2S74_004483</name>
</gene>
<dbReference type="Proteomes" id="UP001230005">
    <property type="component" value="Unassembled WGS sequence"/>
</dbReference>
<dbReference type="NCBIfam" id="NF003608">
    <property type="entry name" value="PRK05257.2-4"/>
    <property type="match status" value="1"/>
</dbReference>
<dbReference type="SUPFAM" id="SSF51905">
    <property type="entry name" value="FAD/NAD(P)-binding domain"/>
    <property type="match status" value="1"/>
</dbReference>
<organism evidence="9 10">
    <name type="scientific">Evansella vedderi</name>
    <dbReference type="NCBI Taxonomy" id="38282"/>
    <lineage>
        <taxon>Bacteria</taxon>
        <taxon>Bacillati</taxon>
        <taxon>Bacillota</taxon>
        <taxon>Bacilli</taxon>
        <taxon>Bacillales</taxon>
        <taxon>Bacillaceae</taxon>
        <taxon>Evansella</taxon>
    </lineage>
</organism>
<name>A0ABU0A0M8_9BACI</name>